<keyword evidence="3" id="KW-1185">Reference proteome</keyword>
<dbReference type="EMBL" id="KQ977164">
    <property type="protein sequence ID" value="KYN05215.1"/>
    <property type="molecule type" value="Genomic_DNA"/>
</dbReference>
<gene>
    <name evidence="2" type="ORF">ALC62_03888</name>
</gene>
<feature type="non-terminal residue" evidence="2">
    <location>
        <position position="1"/>
    </location>
</feature>
<proteinExistence type="predicted"/>
<evidence type="ECO:0000313" key="3">
    <source>
        <dbReference type="Proteomes" id="UP000078542"/>
    </source>
</evidence>
<dbReference type="SUPFAM" id="SSF57756">
    <property type="entry name" value="Retrovirus zinc finger-like domains"/>
    <property type="match status" value="1"/>
</dbReference>
<sequence>LSQTEISCIDAYTLEAFYEGLPRDYRTELRAEGYVNFANACTKVITIQKRLEREESRYRNNRQPRDDSAPGGARGPVGNLPREAPGSLSAAPATNQPAAPNAFDGARKVCTFCKNYGHLFHECRKRQYRLNNPNINNNNNASNNCVPTTPQMGNCFEASASGTARGQGSVRPVLQLECVPEDCTLSGCIPATYLSSNFDQPPSEDL</sequence>
<evidence type="ECO:0008006" key="4">
    <source>
        <dbReference type="Google" id="ProtNLM"/>
    </source>
</evidence>
<organism evidence="2 3">
    <name type="scientific">Cyphomyrmex costatus</name>
    <dbReference type="NCBI Taxonomy" id="456900"/>
    <lineage>
        <taxon>Eukaryota</taxon>
        <taxon>Metazoa</taxon>
        <taxon>Ecdysozoa</taxon>
        <taxon>Arthropoda</taxon>
        <taxon>Hexapoda</taxon>
        <taxon>Insecta</taxon>
        <taxon>Pterygota</taxon>
        <taxon>Neoptera</taxon>
        <taxon>Endopterygota</taxon>
        <taxon>Hymenoptera</taxon>
        <taxon>Apocrita</taxon>
        <taxon>Aculeata</taxon>
        <taxon>Formicoidea</taxon>
        <taxon>Formicidae</taxon>
        <taxon>Myrmicinae</taxon>
        <taxon>Cyphomyrmex</taxon>
    </lineage>
</organism>
<accession>A0A151IKS0</accession>
<dbReference type="InterPro" id="IPR036875">
    <property type="entry name" value="Znf_CCHC_sf"/>
</dbReference>
<dbReference type="GO" id="GO:0003676">
    <property type="term" value="F:nucleic acid binding"/>
    <property type="evidence" value="ECO:0007669"/>
    <property type="project" value="InterPro"/>
</dbReference>
<evidence type="ECO:0000313" key="2">
    <source>
        <dbReference type="EMBL" id="KYN05215.1"/>
    </source>
</evidence>
<protein>
    <recommendedName>
        <fullName evidence="4">CCHC-type domain-containing protein</fullName>
    </recommendedName>
</protein>
<dbReference type="GO" id="GO:0008270">
    <property type="term" value="F:zinc ion binding"/>
    <property type="evidence" value="ECO:0007669"/>
    <property type="project" value="InterPro"/>
</dbReference>
<dbReference type="STRING" id="456900.A0A151IKS0"/>
<feature type="compositionally biased region" description="Basic and acidic residues" evidence="1">
    <location>
        <begin position="55"/>
        <end position="68"/>
    </location>
</feature>
<dbReference type="Proteomes" id="UP000078542">
    <property type="component" value="Unassembled WGS sequence"/>
</dbReference>
<evidence type="ECO:0000256" key="1">
    <source>
        <dbReference type="SAM" id="MobiDB-lite"/>
    </source>
</evidence>
<reference evidence="2 3" key="1">
    <citation type="submission" date="2016-03" db="EMBL/GenBank/DDBJ databases">
        <title>Cyphomyrmex costatus WGS genome.</title>
        <authorList>
            <person name="Nygaard S."/>
            <person name="Hu H."/>
            <person name="Boomsma J."/>
            <person name="Zhang G."/>
        </authorList>
    </citation>
    <scope>NUCLEOTIDE SEQUENCE [LARGE SCALE GENOMIC DNA]</scope>
    <source>
        <strain evidence="2">MS0001</strain>
        <tissue evidence="2">Whole body</tissue>
    </source>
</reference>
<feature type="region of interest" description="Disordered" evidence="1">
    <location>
        <begin position="55"/>
        <end position="96"/>
    </location>
</feature>
<dbReference type="AlphaFoldDB" id="A0A151IKS0"/>
<name>A0A151IKS0_9HYME</name>